<evidence type="ECO:0000313" key="2">
    <source>
        <dbReference type="Proteomes" id="UP000735302"/>
    </source>
</evidence>
<gene>
    <name evidence="1" type="ORF">PoB_006511000</name>
</gene>
<dbReference type="EMBL" id="BLXT01007322">
    <property type="protein sequence ID" value="GFO38605.1"/>
    <property type="molecule type" value="Genomic_DNA"/>
</dbReference>
<sequence>MEIFPRIGGLVFYMAAMTKAMMAGTRLARPDSITRMDYSLTCFGPVSLESICWLTGLQQGTLTCPWGTQWTRRALPWDAEHLAQ</sequence>
<proteinExistence type="predicted"/>
<keyword evidence="2" id="KW-1185">Reference proteome</keyword>
<dbReference type="AlphaFoldDB" id="A0AAV4D397"/>
<organism evidence="1 2">
    <name type="scientific">Plakobranchus ocellatus</name>
    <dbReference type="NCBI Taxonomy" id="259542"/>
    <lineage>
        <taxon>Eukaryota</taxon>
        <taxon>Metazoa</taxon>
        <taxon>Spiralia</taxon>
        <taxon>Lophotrochozoa</taxon>
        <taxon>Mollusca</taxon>
        <taxon>Gastropoda</taxon>
        <taxon>Heterobranchia</taxon>
        <taxon>Euthyneura</taxon>
        <taxon>Panpulmonata</taxon>
        <taxon>Sacoglossa</taxon>
        <taxon>Placobranchoidea</taxon>
        <taxon>Plakobranchidae</taxon>
        <taxon>Plakobranchus</taxon>
    </lineage>
</organism>
<accession>A0AAV4D397</accession>
<protein>
    <submittedName>
        <fullName evidence="1">Uncharacterized protein</fullName>
    </submittedName>
</protein>
<reference evidence="1 2" key="1">
    <citation type="journal article" date="2021" name="Elife">
        <title>Chloroplast acquisition without the gene transfer in kleptoplastic sea slugs, Plakobranchus ocellatus.</title>
        <authorList>
            <person name="Maeda T."/>
            <person name="Takahashi S."/>
            <person name="Yoshida T."/>
            <person name="Shimamura S."/>
            <person name="Takaki Y."/>
            <person name="Nagai Y."/>
            <person name="Toyoda A."/>
            <person name="Suzuki Y."/>
            <person name="Arimoto A."/>
            <person name="Ishii H."/>
            <person name="Satoh N."/>
            <person name="Nishiyama T."/>
            <person name="Hasebe M."/>
            <person name="Maruyama T."/>
            <person name="Minagawa J."/>
            <person name="Obokata J."/>
            <person name="Shigenobu S."/>
        </authorList>
    </citation>
    <scope>NUCLEOTIDE SEQUENCE [LARGE SCALE GENOMIC DNA]</scope>
</reference>
<name>A0AAV4D397_9GAST</name>
<comment type="caution">
    <text evidence="1">The sequence shown here is derived from an EMBL/GenBank/DDBJ whole genome shotgun (WGS) entry which is preliminary data.</text>
</comment>
<evidence type="ECO:0000313" key="1">
    <source>
        <dbReference type="EMBL" id="GFO38605.1"/>
    </source>
</evidence>
<dbReference type="Proteomes" id="UP000735302">
    <property type="component" value="Unassembled WGS sequence"/>
</dbReference>